<evidence type="ECO:0000313" key="2">
    <source>
        <dbReference type="Proteomes" id="UP001044222"/>
    </source>
</evidence>
<gene>
    <name evidence="1" type="ORF">ANANG_G00064060</name>
</gene>
<proteinExistence type="predicted"/>
<dbReference type="AlphaFoldDB" id="A0A9D3MPG6"/>
<sequence>MPKECLSFGFSCTSGASAAVLRKEVMALALPRTPDVVCILARGNNITLSRTIEEAGKDFGSLWCALYRWPEVFVLDFPPQLSVDMQYQELLRQEFH</sequence>
<name>A0A9D3MPG6_ANGAN</name>
<reference evidence="1" key="1">
    <citation type="submission" date="2021-01" db="EMBL/GenBank/DDBJ databases">
        <title>A chromosome-scale assembly of European eel, Anguilla anguilla.</title>
        <authorList>
            <person name="Henkel C."/>
            <person name="Jong-Raadsen S.A."/>
            <person name="Dufour S."/>
            <person name="Weltzien F.-A."/>
            <person name="Palstra A.P."/>
            <person name="Pelster B."/>
            <person name="Spaink H.P."/>
            <person name="Van Den Thillart G.E."/>
            <person name="Jansen H."/>
            <person name="Zahm M."/>
            <person name="Klopp C."/>
            <person name="Cedric C."/>
            <person name="Louis A."/>
            <person name="Berthelot C."/>
            <person name="Parey E."/>
            <person name="Roest Crollius H."/>
            <person name="Montfort J."/>
            <person name="Robinson-Rechavi M."/>
            <person name="Bucao C."/>
            <person name="Bouchez O."/>
            <person name="Gislard M."/>
            <person name="Lluch J."/>
            <person name="Milhes M."/>
            <person name="Lampietro C."/>
            <person name="Lopez Roques C."/>
            <person name="Donnadieu C."/>
            <person name="Braasch I."/>
            <person name="Desvignes T."/>
            <person name="Postlethwait J."/>
            <person name="Bobe J."/>
            <person name="Guiguen Y."/>
            <person name="Dirks R."/>
        </authorList>
    </citation>
    <scope>NUCLEOTIDE SEQUENCE</scope>
    <source>
        <strain evidence="1">Tag_6206</strain>
        <tissue evidence="1">Liver</tissue>
    </source>
</reference>
<evidence type="ECO:0000313" key="1">
    <source>
        <dbReference type="EMBL" id="KAG5852587.1"/>
    </source>
</evidence>
<comment type="caution">
    <text evidence="1">The sequence shown here is derived from an EMBL/GenBank/DDBJ whole genome shotgun (WGS) entry which is preliminary data.</text>
</comment>
<protein>
    <submittedName>
        <fullName evidence="1">Uncharacterized protein</fullName>
    </submittedName>
</protein>
<dbReference type="EMBL" id="JAFIRN010000003">
    <property type="protein sequence ID" value="KAG5852587.1"/>
    <property type="molecule type" value="Genomic_DNA"/>
</dbReference>
<dbReference type="Proteomes" id="UP001044222">
    <property type="component" value="Unassembled WGS sequence"/>
</dbReference>
<keyword evidence="2" id="KW-1185">Reference proteome</keyword>
<accession>A0A9D3MPG6</accession>
<organism evidence="1 2">
    <name type="scientific">Anguilla anguilla</name>
    <name type="common">European freshwater eel</name>
    <name type="synonym">Muraena anguilla</name>
    <dbReference type="NCBI Taxonomy" id="7936"/>
    <lineage>
        <taxon>Eukaryota</taxon>
        <taxon>Metazoa</taxon>
        <taxon>Chordata</taxon>
        <taxon>Craniata</taxon>
        <taxon>Vertebrata</taxon>
        <taxon>Euteleostomi</taxon>
        <taxon>Actinopterygii</taxon>
        <taxon>Neopterygii</taxon>
        <taxon>Teleostei</taxon>
        <taxon>Anguilliformes</taxon>
        <taxon>Anguillidae</taxon>
        <taxon>Anguilla</taxon>
    </lineage>
</organism>